<dbReference type="OrthoDB" id="9802530at2"/>
<proteinExistence type="predicted"/>
<dbReference type="InterPro" id="IPR003593">
    <property type="entry name" value="AAA+_ATPase"/>
</dbReference>
<dbReference type="SUPFAM" id="SSF52540">
    <property type="entry name" value="P-loop containing nucleoside triphosphate hydrolases"/>
    <property type="match status" value="1"/>
</dbReference>
<feature type="region of interest" description="Disordered" evidence="2">
    <location>
        <begin position="1"/>
        <end position="22"/>
    </location>
</feature>
<dbReference type="Pfam" id="PF09250">
    <property type="entry name" value="Prim-Pol"/>
    <property type="match status" value="1"/>
</dbReference>
<dbReference type="Proteomes" id="UP000471031">
    <property type="component" value="Unassembled WGS sequence"/>
</dbReference>
<dbReference type="SUPFAM" id="SSF56747">
    <property type="entry name" value="Prim-pol domain"/>
    <property type="match status" value="1"/>
</dbReference>
<feature type="domain" description="Primase C-terminal 1" evidence="4">
    <location>
        <begin position="255"/>
        <end position="320"/>
    </location>
</feature>
<evidence type="ECO:0000313" key="7">
    <source>
        <dbReference type="Proteomes" id="UP000471031"/>
    </source>
</evidence>
<dbReference type="RefSeq" id="WP_161263208.1">
    <property type="nucleotide sequence ID" value="NZ_JAFBDC010000008.1"/>
</dbReference>
<dbReference type="InterPro" id="IPR051620">
    <property type="entry name" value="ORF904-like_C"/>
</dbReference>
<dbReference type="SMART" id="SM00942">
    <property type="entry name" value="PriCT_1"/>
    <property type="match status" value="1"/>
</dbReference>
<feature type="region of interest" description="Disordered" evidence="2">
    <location>
        <begin position="234"/>
        <end position="265"/>
    </location>
</feature>
<dbReference type="Gene3D" id="3.40.50.300">
    <property type="entry name" value="P-loop containing nucleotide triphosphate hydrolases"/>
    <property type="match status" value="1"/>
</dbReference>
<dbReference type="GO" id="GO:0016787">
    <property type="term" value="F:hydrolase activity"/>
    <property type="evidence" value="ECO:0007669"/>
    <property type="project" value="UniProtKB-KW"/>
</dbReference>
<name>A0A845LJ95_HELGE</name>
<dbReference type="PANTHER" id="PTHR35372:SF2">
    <property type="entry name" value="SF3 HELICASE DOMAIN-CONTAINING PROTEIN"/>
    <property type="match status" value="1"/>
</dbReference>
<comment type="caution">
    <text evidence="6">The sequence shown here is derived from an EMBL/GenBank/DDBJ whole genome shotgun (WGS) entry which is preliminary data.</text>
</comment>
<dbReference type="InterPro" id="IPR015330">
    <property type="entry name" value="DNA_primase/pol_bifunc_N"/>
</dbReference>
<keyword evidence="1" id="KW-0378">Hydrolase</keyword>
<dbReference type="SMART" id="SM00382">
    <property type="entry name" value="AAA"/>
    <property type="match status" value="1"/>
</dbReference>
<accession>A0A845LJ95</accession>
<keyword evidence="7" id="KW-1185">Reference proteome</keyword>
<evidence type="ECO:0000256" key="2">
    <source>
        <dbReference type="SAM" id="MobiDB-lite"/>
    </source>
</evidence>
<reference evidence="6 7" key="1">
    <citation type="submission" date="2020-01" db="EMBL/GenBank/DDBJ databases">
        <title>Whole genome sequence of Heliobacterium gestii DSM 11169.</title>
        <authorList>
            <person name="Kyndt J.A."/>
            <person name="Meyer T.E."/>
        </authorList>
    </citation>
    <scope>NUCLEOTIDE SEQUENCE [LARGE SCALE GENOMIC DNA]</scope>
    <source>
        <strain evidence="6 7">DSM 11169</strain>
    </source>
</reference>
<dbReference type="Pfam" id="PF08708">
    <property type="entry name" value="PriCT_1"/>
    <property type="match status" value="1"/>
</dbReference>
<evidence type="ECO:0000259" key="3">
    <source>
        <dbReference type="SMART" id="SM00382"/>
    </source>
</evidence>
<dbReference type="InterPro" id="IPR014820">
    <property type="entry name" value="PriCT_1"/>
</dbReference>
<feature type="domain" description="DNA primase/polymerase bifunctional N-terminal" evidence="5">
    <location>
        <begin position="48"/>
        <end position="226"/>
    </location>
</feature>
<dbReference type="Pfam" id="PF13481">
    <property type="entry name" value="AAA_25"/>
    <property type="match status" value="1"/>
</dbReference>
<dbReference type="AlphaFoldDB" id="A0A845LJ95"/>
<dbReference type="SMART" id="SM00943">
    <property type="entry name" value="Prim-Pol"/>
    <property type="match status" value="1"/>
</dbReference>
<feature type="domain" description="AAA+ ATPase" evidence="3">
    <location>
        <begin position="350"/>
        <end position="526"/>
    </location>
</feature>
<protein>
    <submittedName>
        <fullName evidence="6">AAA family ATPase</fullName>
    </submittedName>
</protein>
<organism evidence="6 7">
    <name type="scientific">Heliomicrobium gestii</name>
    <name type="common">Heliobacterium gestii</name>
    <dbReference type="NCBI Taxonomy" id="2699"/>
    <lineage>
        <taxon>Bacteria</taxon>
        <taxon>Bacillati</taxon>
        <taxon>Bacillota</taxon>
        <taxon>Clostridia</taxon>
        <taxon>Eubacteriales</taxon>
        <taxon>Heliobacteriaceae</taxon>
        <taxon>Heliomicrobium</taxon>
    </lineage>
</organism>
<evidence type="ECO:0000259" key="5">
    <source>
        <dbReference type="SMART" id="SM00943"/>
    </source>
</evidence>
<evidence type="ECO:0000256" key="1">
    <source>
        <dbReference type="ARBA" id="ARBA00022801"/>
    </source>
</evidence>
<dbReference type="PANTHER" id="PTHR35372">
    <property type="entry name" value="ATP BINDING PROTEIN-RELATED"/>
    <property type="match status" value="1"/>
</dbReference>
<dbReference type="EMBL" id="WXEX01000023">
    <property type="protein sequence ID" value="MZP44639.1"/>
    <property type="molecule type" value="Genomic_DNA"/>
</dbReference>
<gene>
    <name evidence="6" type="ORF">GTO89_16580</name>
</gene>
<sequence length="655" mass="72340">MNNAGQNICEPTSHLTSSGSTTVNQQLHQEIVDGHLTVAEENRLLASAIRYARRGWKVLPLHWPEFDEQEKVRCSCTNGYECSSPGKHPLVSKWTEVATTDEETIRKWWSTWPKANVGIATGKTSGILVLDVDRESGGLCTIQELKNKHGELPETVRSTTGNLGRHYLFTYQEGQDIRNRVGFLPGLDIRSNGGMIVAPPSTHASGREYEWKIGPEQGLLQVPEWLLSLMETREKKPIEQPQKEVTTNSPSDTQTDNVSIISGGRNTHLTSLAGTMRRRGMSEPAMLQALLEENKLKCKPPLPEKEVRTIAKSVGRYEPETNRKQSLSTVLMSDVEAIDEKWLWNPYIPLGKLTLIEGDPGCGKTWVSLAVAAKVSRGEFEGIDGPGRVLYATAEDGLADTLKKRLDILGADSRFIEAVIGIDGSDEAFDFSKLELLDEYLEDRKPVLFIVDPIQAFLGTGVDMHRANHVRPILSKVAKLAEKHSCAIVCIRHLSKATGSKSQYRGLGSIDFTAAARSVLLAGQDPNDPENRAFVQIKSSIDIKGPAMGYRMDKDGFHWTGESELTDHDLLSNPTAPSSNRGKKASVMDWLKEELMDGPKEAGKIKELALSKGYTESQLRTAADSLGIARYKSSGQGQASPWYWTLSEQMLTASF</sequence>
<evidence type="ECO:0000313" key="6">
    <source>
        <dbReference type="EMBL" id="MZP44639.1"/>
    </source>
</evidence>
<feature type="compositionally biased region" description="Polar residues" evidence="2">
    <location>
        <begin position="243"/>
        <end position="265"/>
    </location>
</feature>
<evidence type="ECO:0000259" key="4">
    <source>
        <dbReference type="SMART" id="SM00942"/>
    </source>
</evidence>
<dbReference type="InterPro" id="IPR027417">
    <property type="entry name" value="P-loop_NTPase"/>
</dbReference>
<dbReference type="CDD" id="cd04859">
    <property type="entry name" value="Prim_Pol"/>
    <property type="match status" value="1"/>
</dbReference>